<dbReference type="HOGENOM" id="CLU_2577318_0_0_1"/>
<keyword evidence="2" id="KW-1185">Reference proteome</keyword>
<dbReference type="AlphaFoldDB" id="A0A0D9WBI8"/>
<accession>A0A0D9WBI8</accession>
<evidence type="ECO:0000313" key="2">
    <source>
        <dbReference type="Proteomes" id="UP000032180"/>
    </source>
</evidence>
<protein>
    <submittedName>
        <fullName evidence="1">Uncharacterized protein</fullName>
    </submittedName>
</protein>
<dbReference type="EnsemblPlants" id="LPERR04G26070.1">
    <property type="protein sequence ID" value="LPERR04G26070.1"/>
    <property type="gene ID" value="LPERR04G26070"/>
</dbReference>
<reference evidence="1 2" key="1">
    <citation type="submission" date="2012-08" db="EMBL/GenBank/DDBJ databases">
        <title>Oryza genome evolution.</title>
        <authorList>
            <person name="Wing R.A."/>
        </authorList>
    </citation>
    <scope>NUCLEOTIDE SEQUENCE</scope>
</reference>
<organism evidence="1 2">
    <name type="scientific">Leersia perrieri</name>
    <dbReference type="NCBI Taxonomy" id="77586"/>
    <lineage>
        <taxon>Eukaryota</taxon>
        <taxon>Viridiplantae</taxon>
        <taxon>Streptophyta</taxon>
        <taxon>Embryophyta</taxon>
        <taxon>Tracheophyta</taxon>
        <taxon>Spermatophyta</taxon>
        <taxon>Magnoliopsida</taxon>
        <taxon>Liliopsida</taxon>
        <taxon>Poales</taxon>
        <taxon>Poaceae</taxon>
        <taxon>BOP clade</taxon>
        <taxon>Oryzoideae</taxon>
        <taxon>Oryzeae</taxon>
        <taxon>Oryzinae</taxon>
        <taxon>Leersia</taxon>
    </lineage>
</organism>
<dbReference type="Proteomes" id="UP000032180">
    <property type="component" value="Chromosome 4"/>
</dbReference>
<dbReference type="Gramene" id="LPERR04G26070.1">
    <property type="protein sequence ID" value="LPERR04G26070.1"/>
    <property type="gene ID" value="LPERR04G26070"/>
</dbReference>
<sequence length="81" mass="8504">MAQGKGKLSSRLVAMCSRSVEFKSGAAFLFRGGEERRSVGRRDLAVGAFVRRPAGGAVAAAEERAMDLLRCGGEGLPAFCV</sequence>
<name>A0A0D9WBI8_9ORYZ</name>
<proteinExistence type="predicted"/>
<reference evidence="1" key="3">
    <citation type="submission" date="2015-04" db="UniProtKB">
        <authorList>
            <consortium name="EnsemblPlants"/>
        </authorList>
    </citation>
    <scope>IDENTIFICATION</scope>
</reference>
<evidence type="ECO:0000313" key="1">
    <source>
        <dbReference type="EnsemblPlants" id="LPERR04G26070.1"/>
    </source>
</evidence>
<reference evidence="2" key="2">
    <citation type="submission" date="2013-12" db="EMBL/GenBank/DDBJ databases">
        <authorList>
            <person name="Yu Y."/>
            <person name="Lee S."/>
            <person name="de Baynast K."/>
            <person name="Wissotski M."/>
            <person name="Liu L."/>
            <person name="Talag J."/>
            <person name="Goicoechea J."/>
            <person name="Angelova A."/>
            <person name="Jetty R."/>
            <person name="Kudrna D."/>
            <person name="Golser W."/>
            <person name="Rivera L."/>
            <person name="Zhang J."/>
            <person name="Wing R."/>
        </authorList>
    </citation>
    <scope>NUCLEOTIDE SEQUENCE</scope>
</reference>